<comment type="caution">
    <text evidence="1">The sequence shown here is derived from an EMBL/GenBank/DDBJ whole genome shotgun (WGS) entry which is preliminary data.</text>
</comment>
<proteinExistence type="predicted"/>
<organism evidence="1 2">
    <name type="scientific">Colocasia esculenta</name>
    <name type="common">Wild taro</name>
    <name type="synonym">Arum esculentum</name>
    <dbReference type="NCBI Taxonomy" id="4460"/>
    <lineage>
        <taxon>Eukaryota</taxon>
        <taxon>Viridiplantae</taxon>
        <taxon>Streptophyta</taxon>
        <taxon>Embryophyta</taxon>
        <taxon>Tracheophyta</taxon>
        <taxon>Spermatophyta</taxon>
        <taxon>Magnoliopsida</taxon>
        <taxon>Liliopsida</taxon>
        <taxon>Araceae</taxon>
        <taxon>Aroideae</taxon>
        <taxon>Colocasieae</taxon>
        <taxon>Colocasia</taxon>
    </lineage>
</organism>
<sequence length="74" mass="8281">MKTPKTHGCLNTLHPNPRDEFYNLLGSCGGALGGWRAGDQAYQAQLLPLFVCYDLCDYDIQEEEQVEDGNAFEL</sequence>
<reference evidence="1" key="1">
    <citation type="submission" date="2017-07" db="EMBL/GenBank/DDBJ databases">
        <title>Taro Niue Genome Assembly and Annotation.</title>
        <authorList>
            <person name="Atibalentja N."/>
            <person name="Keating K."/>
            <person name="Fields C.J."/>
        </authorList>
    </citation>
    <scope>NUCLEOTIDE SEQUENCE</scope>
    <source>
        <strain evidence="1">Niue_2</strain>
        <tissue evidence="1">Leaf</tissue>
    </source>
</reference>
<gene>
    <name evidence="1" type="ORF">Taro_025672</name>
</gene>
<dbReference type="EMBL" id="NMUH01001510">
    <property type="protein sequence ID" value="MQL93038.1"/>
    <property type="molecule type" value="Genomic_DNA"/>
</dbReference>
<dbReference type="Proteomes" id="UP000652761">
    <property type="component" value="Unassembled WGS sequence"/>
</dbReference>
<dbReference type="AlphaFoldDB" id="A0A843V9Y8"/>
<protein>
    <submittedName>
        <fullName evidence="1">Uncharacterized protein</fullName>
    </submittedName>
</protein>
<accession>A0A843V9Y8</accession>
<evidence type="ECO:0000313" key="1">
    <source>
        <dbReference type="EMBL" id="MQL93038.1"/>
    </source>
</evidence>
<name>A0A843V9Y8_COLES</name>
<evidence type="ECO:0000313" key="2">
    <source>
        <dbReference type="Proteomes" id="UP000652761"/>
    </source>
</evidence>
<keyword evidence="2" id="KW-1185">Reference proteome</keyword>